<proteinExistence type="predicted"/>
<name>A0A7V4U2A3_CALAY</name>
<evidence type="ECO:0000313" key="1">
    <source>
        <dbReference type="EMBL" id="HGY55977.1"/>
    </source>
</evidence>
<dbReference type="EMBL" id="DRQG01000090">
    <property type="protein sequence ID" value="HGY55977.1"/>
    <property type="molecule type" value="Genomic_DNA"/>
</dbReference>
<accession>A0A7V4U2A3</accession>
<reference evidence="1" key="1">
    <citation type="journal article" date="2020" name="mSystems">
        <title>Genome- and Community-Level Interaction Insights into Carbon Utilization and Element Cycling Functions of Hydrothermarchaeota in Hydrothermal Sediment.</title>
        <authorList>
            <person name="Zhou Z."/>
            <person name="Liu Y."/>
            <person name="Xu W."/>
            <person name="Pan J."/>
            <person name="Luo Z.H."/>
            <person name="Li M."/>
        </authorList>
    </citation>
    <scope>NUCLEOTIDE SEQUENCE [LARGE SCALE GENOMIC DNA]</scope>
    <source>
        <strain evidence="1">HyVt-577</strain>
    </source>
</reference>
<dbReference type="AlphaFoldDB" id="A0A7V4U2A3"/>
<dbReference type="Proteomes" id="UP000885779">
    <property type="component" value="Unassembled WGS sequence"/>
</dbReference>
<comment type="caution">
    <text evidence="1">The sequence shown here is derived from an EMBL/GenBank/DDBJ whole genome shotgun (WGS) entry which is preliminary data.</text>
</comment>
<sequence>MLKNCVFIVFILTFLTFCDKTGVGSLNNGVYAYTAYDSAGTKIVTGFLWLEIEPSGSISGHWHLYKIAGGATTGPQIGAGKLRGNREDSNIWINLNPNWVDNNVTLSGKIKNGIYKGKWIYSGFPGVISWGTFIAVP</sequence>
<organism evidence="1">
    <name type="scientific">Caldithrix abyssi</name>
    <dbReference type="NCBI Taxonomy" id="187145"/>
    <lineage>
        <taxon>Bacteria</taxon>
        <taxon>Pseudomonadati</taxon>
        <taxon>Calditrichota</taxon>
        <taxon>Calditrichia</taxon>
        <taxon>Calditrichales</taxon>
        <taxon>Calditrichaceae</taxon>
        <taxon>Caldithrix</taxon>
    </lineage>
</organism>
<protein>
    <submittedName>
        <fullName evidence="1">Uncharacterized protein</fullName>
    </submittedName>
</protein>
<gene>
    <name evidence="1" type="ORF">ENK44_09760</name>
</gene>